<feature type="transmembrane region" description="Helical" evidence="1">
    <location>
        <begin position="12"/>
        <end position="30"/>
    </location>
</feature>
<gene>
    <name evidence="2" type="ORF">M8C21_019401</name>
</gene>
<evidence type="ECO:0000256" key="1">
    <source>
        <dbReference type="SAM" id="Phobius"/>
    </source>
</evidence>
<reference evidence="2" key="1">
    <citation type="submission" date="2022-06" db="EMBL/GenBank/DDBJ databases">
        <title>Uncovering the hologenomic basis of an extraordinary plant invasion.</title>
        <authorList>
            <person name="Bieker V.C."/>
            <person name="Martin M.D."/>
            <person name="Gilbert T."/>
            <person name="Hodgins K."/>
            <person name="Battlay P."/>
            <person name="Petersen B."/>
            <person name="Wilson J."/>
        </authorList>
    </citation>
    <scope>NUCLEOTIDE SEQUENCE</scope>
    <source>
        <strain evidence="2">AA19_3_7</strain>
        <tissue evidence="2">Leaf</tissue>
    </source>
</reference>
<proteinExistence type="predicted"/>
<name>A0AAD5C5V2_AMBAR</name>
<keyword evidence="1" id="KW-1133">Transmembrane helix</keyword>
<keyword evidence="3" id="KW-1185">Reference proteome</keyword>
<dbReference type="Proteomes" id="UP001206925">
    <property type="component" value="Unassembled WGS sequence"/>
</dbReference>
<dbReference type="EMBL" id="JAMZMK010009673">
    <property type="protein sequence ID" value="KAI7734659.1"/>
    <property type="molecule type" value="Genomic_DNA"/>
</dbReference>
<evidence type="ECO:0000313" key="3">
    <source>
        <dbReference type="Proteomes" id="UP001206925"/>
    </source>
</evidence>
<protein>
    <submittedName>
        <fullName evidence="2">Uncharacterized protein</fullName>
    </submittedName>
</protein>
<dbReference type="AlphaFoldDB" id="A0AAD5C5V2"/>
<sequence>MSSIAQNPSTYPCLNLIFSNVAFMSIMLLTREHVESKNQLQFNTEKIKQGWSKATFHNP</sequence>
<evidence type="ECO:0000313" key="2">
    <source>
        <dbReference type="EMBL" id="KAI7734659.1"/>
    </source>
</evidence>
<comment type="caution">
    <text evidence="2">The sequence shown here is derived from an EMBL/GenBank/DDBJ whole genome shotgun (WGS) entry which is preliminary data.</text>
</comment>
<keyword evidence="1" id="KW-0812">Transmembrane</keyword>
<organism evidence="2 3">
    <name type="scientific">Ambrosia artemisiifolia</name>
    <name type="common">Common ragweed</name>
    <dbReference type="NCBI Taxonomy" id="4212"/>
    <lineage>
        <taxon>Eukaryota</taxon>
        <taxon>Viridiplantae</taxon>
        <taxon>Streptophyta</taxon>
        <taxon>Embryophyta</taxon>
        <taxon>Tracheophyta</taxon>
        <taxon>Spermatophyta</taxon>
        <taxon>Magnoliopsida</taxon>
        <taxon>eudicotyledons</taxon>
        <taxon>Gunneridae</taxon>
        <taxon>Pentapetalae</taxon>
        <taxon>asterids</taxon>
        <taxon>campanulids</taxon>
        <taxon>Asterales</taxon>
        <taxon>Asteraceae</taxon>
        <taxon>Asteroideae</taxon>
        <taxon>Heliantheae alliance</taxon>
        <taxon>Heliantheae</taxon>
        <taxon>Ambrosia</taxon>
    </lineage>
</organism>
<accession>A0AAD5C5V2</accession>
<keyword evidence="1" id="KW-0472">Membrane</keyword>